<dbReference type="Pfam" id="PF02769">
    <property type="entry name" value="AIRS_C"/>
    <property type="match status" value="1"/>
</dbReference>
<evidence type="ECO:0000313" key="4">
    <source>
        <dbReference type="EMBL" id="PIP16205.1"/>
    </source>
</evidence>
<dbReference type="InterPro" id="IPR036676">
    <property type="entry name" value="PurM-like_C_sf"/>
</dbReference>
<feature type="domain" description="PurM-like C-terminal" evidence="3">
    <location>
        <begin position="41"/>
        <end position="192"/>
    </location>
</feature>
<reference evidence="4 5" key="1">
    <citation type="submission" date="2017-09" db="EMBL/GenBank/DDBJ databases">
        <title>Depth-based differentiation of microbial function through sediment-hosted aquifers and enrichment of novel symbionts in the deep terrestrial subsurface.</title>
        <authorList>
            <person name="Probst A.J."/>
            <person name="Ladd B."/>
            <person name="Jarett J.K."/>
            <person name="Geller-Mcgrath D.E."/>
            <person name="Sieber C.M."/>
            <person name="Emerson J.B."/>
            <person name="Anantharaman K."/>
            <person name="Thomas B.C."/>
            <person name="Malmstrom R."/>
            <person name="Stieglmeier M."/>
            <person name="Klingl A."/>
            <person name="Woyke T."/>
            <person name="Ryan C.M."/>
            <person name="Banfield J.F."/>
        </authorList>
    </citation>
    <scope>NUCLEOTIDE SEQUENCE [LARGE SCALE GENOMIC DNA]</scope>
    <source>
        <strain evidence="4">CG23_combo_of_CG06-09_8_20_14_all_48_7</strain>
    </source>
</reference>
<dbReference type="EMBL" id="PCRF01000179">
    <property type="protein sequence ID" value="PIP16205.1"/>
    <property type="molecule type" value="Genomic_DNA"/>
</dbReference>
<dbReference type="Gene3D" id="3.90.650.10">
    <property type="entry name" value="PurM-like C-terminal domain"/>
    <property type="match status" value="1"/>
</dbReference>
<evidence type="ECO:0000256" key="1">
    <source>
        <dbReference type="ARBA" id="ARBA00022490"/>
    </source>
</evidence>
<comment type="caution">
    <text evidence="4">The sequence shown here is derived from an EMBL/GenBank/DDBJ whole genome shotgun (WGS) entry which is preliminary data.</text>
</comment>
<evidence type="ECO:0000259" key="3">
    <source>
        <dbReference type="Pfam" id="PF02769"/>
    </source>
</evidence>
<feature type="non-terminal residue" evidence="4">
    <location>
        <position position="412"/>
    </location>
</feature>
<dbReference type="AlphaFoldDB" id="A0A2G9YAG1"/>
<proteinExistence type="inferred from homology"/>
<accession>A0A2G9YAG1</accession>
<dbReference type="InterPro" id="IPR036921">
    <property type="entry name" value="PurM-like_N_sf"/>
</dbReference>
<evidence type="ECO:0000313" key="5">
    <source>
        <dbReference type="Proteomes" id="UP000230392"/>
    </source>
</evidence>
<name>A0A2G9YAG1_9BACT</name>
<evidence type="ECO:0000259" key="2">
    <source>
        <dbReference type="Pfam" id="PF00586"/>
    </source>
</evidence>
<dbReference type="Pfam" id="PF00586">
    <property type="entry name" value="AIRS"/>
    <property type="match status" value="1"/>
</dbReference>
<gene>
    <name evidence="4" type="ORF">COX46_03695</name>
</gene>
<protein>
    <submittedName>
        <fullName evidence="4">Phosphoribosylformylglycinamidine synthase</fullName>
    </submittedName>
</protein>
<dbReference type="SUPFAM" id="SSF55326">
    <property type="entry name" value="PurM N-terminal domain-like"/>
    <property type="match status" value="1"/>
</dbReference>
<dbReference type="InterPro" id="IPR016188">
    <property type="entry name" value="PurM-like_N"/>
</dbReference>
<dbReference type="InterPro" id="IPR010918">
    <property type="entry name" value="PurM-like_C_dom"/>
</dbReference>
<feature type="domain" description="PurM-like N-terminal" evidence="2">
    <location>
        <begin position="289"/>
        <end position="377"/>
    </location>
</feature>
<dbReference type="GO" id="GO:0004642">
    <property type="term" value="F:phosphoribosylformylglycinamidine synthase activity"/>
    <property type="evidence" value="ECO:0007669"/>
    <property type="project" value="InterPro"/>
</dbReference>
<organism evidence="4 5">
    <name type="scientific">bacterium (Candidatus Ratteibacteria) CG23_combo_of_CG06-09_8_20_14_all_48_7</name>
    <dbReference type="NCBI Taxonomy" id="2014292"/>
    <lineage>
        <taxon>Bacteria</taxon>
        <taxon>Candidatus Ratteibacteria</taxon>
    </lineage>
</organism>
<sequence length="412" mass="44667">RMGIPTANGAILFDEGYLANPLVYCGTLGLIPKDKIKKNVKPGDLILVIGGRTGRDGIHGATFSSLNLKKGISASVVQIGAPITEKKFLDVLLVARDRRLFRSITDCGAGGLSSAVGELGQKTGADVYLDKVPLKYAGLDSWETWISEAQERMVLVVPPKNKKVISDLFASEGVEATFIGKFTGNGRLRLFDKKKKVGDLETSFLHKGIPRVYWKAVYHTPKISEPSLPNHIDCEVVLKALLSHHNIASKEKVIRQYDHEVQGQTILKPFAGFDGPSDAVILKPLLTKGNTGIVVSNGINLYGEIDPYLSAGNAIDETLRNLVAVGGNPERASLLDNFCWGDVKDPEILGSLVRASRACYDIGKGFGVPFISGKDSLNNYFVTEEGERMSIPPTLLISGLSVIEDIRYAVSM</sequence>
<dbReference type="SUPFAM" id="SSF56042">
    <property type="entry name" value="PurM C-terminal domain-like"/>
    <property type="match status" value="1"/>
</dbReference>
<dbReference type="GO" id="GO:0006189">
    <property type="term" value="P:'de novo' IMP biosynthetic process"/>
    <property type="evidence" value="ECO:0007669"/>
    <property type="project" value="InterPro"/>
</dbReference>
<keyword evidence="1" id="KW-0963">Cytoplasm</keyword>
<dbReference type="Proteomes" id="UP000230392">
    <property type="component" value="Unassembled WGS sequence"/>
</dbReference>
<dbReference type="HAMAP" id="MF_00420">
    <property type="entry name" value="PurL_2"/>
    <property type="match status" value="1"/>
</dbReference>
<dbReference type="InterPro" id="IPR010074">
    <property type="entry name" value="PRibForGlyAmidine_synth_PurL"/>
</dbReference>
<dbReference type="PANTHER" id="PTHR43555:SF1">
    <property type="entry name" value="PHOSPHORIBOSYLFORMYLGLYCINAMIDINE SYNTHASE SUBUNIT PURL"/>
    <property type="match status" value="1"/>
</dbReference>
<dbReference type="Gene3D" id="3.30.1330.10">
    <property type="entry name" value="PurM-like, N-terminal domain"/>
    <property type="match status" value="2"/>
</dbReference>
<feature type="non-terminal residue" evidence="4">
    <location>
        <position position="1"/>
    </location>
</feature>
<dbReference type="PANTHER" id="PTHR43555">
    <property type="entry name" value="PHOSPHORIBOSYLFORMYLGLYCINAMIDINE SYNTHASE SUBUNIT PURL"/>
    <property type="match status" value="1"/>
</dbReference>